<evidence type="ECO:0000313" key="2">
    <source>
        <dbReference type="EMBL" id="CCH88394.1"/>
    </source>
</evidence>
<dbReference type="InterPro" id="IPR039424">
    <property type="entry name" value="SBP_5"/>
</dbReference>
<dbReference type="Gene3D" id="3.40.190.10">
    <property type="entry name" value="Periplasmic binding protein-like II"/>
    <property type="match status" value="1"/>
</dbReference>
<dbReference type="EMBL" id="FO203431">
    <property type="protein sequence ID" value="CCH88394.1"/>
    <property type="molecule type" value="Genomic_DNA"/>
</dbReference>
<evidence type="ECO:0000259" key="1">
    <source>
        <dbReference type="Pfam" id="PF00496"/>
    </source>
</evidence>
<dbReference type="PANTHER" id="PTHR30290">
    <property type="entry name" value="PERIPLASMIC BINDING COMPONENT OF ABC TRANSPORTER"/>
    <property type="match status" value="1"/>
</dbReference>
<gene>
    <name evidence="2" type="ordered locus">MODMU_2967</name>
</gene>
<dbReference type="OMA" id="YNYSPAK"/>
<dbReference type="HOGENOM" id="CLU_017028_7_3_11"/>
<dbReference type="KEGG" id="mmar:MODMU_2967"/>
<dbReference type="eggNOG" id="COG0747">
    <property type="taxonomic scope" value="Bacteria"/>
</dbReference>
<evidence type="ECO:0000313" key="3">
    <source>
        <dbReference type="Proteomes" id="UP000006461"/>
    </source>
</evidence>
<feature type="domain" description="Solute-binding protein family 5" evidence="1">
    <location>
        <begin position="99"/>
        <end position="460"/>
    </location>
</feature>
<dbReference type="PIRSF" id="PIRSF002741">
    <property type="entry name" value="MppA"/>
    <property type="match status" value="1"/>
</dbReference>
<dbReference type="AlphaFoldDB" id="I4EYD1"/>
<protein>
    <submittedName>
        <fullName evidence="2">ABC-type dipeptide transport system, extracellular solute-binding protein</fullName>
    </submittedName>
</protein>
<dbReference type="GO" id="GO:0043190">
    <property type="term" value="C:ATP-binding cassette (ABC) transporter complex"/>
    <property type="evidence" value="ECO:0007669"/>
    <property type="project" value="InterPro"/>
</dbReference>
<dbReference type="GO" id="GO:0015833">
    <property type="term" value="P:peptide transport"/>
    <property type="evidence" value="ECO:0007669"/>
    <property type="project" value="TreeGrafter"/>
</dbReference>
<proteinExistence type="predicted"/>
<accession>I4EYD1</accession>
<dbReference type="Pfam" id="PF00496">
    <property type="entry name" value="SBP_bac_5"/>
    <property type="match status" value="1"/>
</dbReference>
<dbReference type="STRING" id="477641.MODMU_2967"/>
<dbReference type="PATRIC" id="fig|477641.3.peg.2821"/>
<reference evidence="2 3" key="1">
    <citation type="journal article" date="2012" name="J. Bacteriol.">
        <title>Genome Sequence of Radiation-Resistant Modestobacter marinus Strain BC501, a Representative Actinobacterium That Thrives on Calcareous Stone Surfaces.</title>
        <authorList>
            <person name="Normand P."/>
            <person name="Gury J."/>
            <person name="Pujic P."/>
            <person name="Chouaia B."/>
            <person name="Crotti E."/>
            <person name="Brusetti L."/>
            <person name="Daffonchio D."/>
            <person name="Vacherie B."/>
            <person name="Barbe V."/>
            <person name="Medigue C."/>
            <person name="Calteau A."/>
            <person name="Ghodhbane-Gtari F."/>
            <person name="Essoussi I."/>
            <person name="Nouioui I."/>
            <person name="Abbassi-Ghozzi I."/>
            <person name="Gtari M."/>
        </authorList>
    </citation>
    <scope>NUCLEOTIDE SEQUENCE [LARGE SCALE GENOMIC DNA]</scope>
    <source>
        <strain evidence="3">BC 501</strain>
    </source>
</reference>
<dbReference type="SUPFAM" id="SSF53850">
    <property type="entry name" value="Periplasmic binding protein-like II"/>
    <property type="match status" value="1"/>
</dbReference>
<dbReference type="InterPro" id="IPR030678">
    <property type="entry name" value="Peptide/Ni-bd"/>
</dbReference>
<keyword evidence="3" id="KW-1185">Reference proteome</keyword>
<organism evidence="2 3">
    <name type="scientific">Modestobacter italicus (strain DSM 44449 / CECT 9708 / BC 501)</name>
    <dbReference type="NCBI Taxonomy" id="2732864"/>
    <lineage>
        <taxon>Bacteria</taxon>
        <taxon>Bacillati</taxon>
        <taxon>Actinomycetota</taxon>
        <taxon>Actinomycetes</taxon>
        <taxon>Geodermatophilales</taxon>
        <taxon>Geodermatophilaceae</taxon>
        <taxon>Modestobacter</taxon>
    </lineage>
</organism>
<dbReference type="GO" id="GO:0042597">
    <property type="term" value="C:periplasmic space"/>
    <property type="evidence" value="ECO:0007669"/>
    <property type="project" value="UniProtKB-ARBA"/>
</dbReference>
<dbReference type="OrthoDB" id="9803988at2"/>
<name>I4EYD1_MODI5</name>
<dbReference type="GO" id="GO:1904680">
    <property type="term" value="F:peptide transmembrane transporter activity"/>
    <property type="evidence" value="ECO:0007669"/>
    <property type="project" value="TreeGrafter"/>
</dbReference>
<dbReference type="InterPro" id="IPR000914">
    <property type="entry name" value="SBP_5_dom"/>
</dbReference>
<dbReference type="Proteomes" id="UP000006461">
    <property type="component" value="Chromosome"/>
</dbReference>
<dbReference type="Gene3D" id="3.10.105.10">
    <property type="entry name" value="Dipeptide-binding Protein, Domain 3"/>
    <property type="match status" value="1"/>
</dbReference>
<sequence length="531" mass="56417">MRHVTPLGGAHPPGGTTVLGKRRAVGIAALALATSLVMSACGGADSGGSSGGGGSSDALTLGVIVPPTSFAAANAAWANESPYVQAVYDSLLRESPDAEVEPWLATEWSYDDSKTVLTMTLRDDVTFTDGTEFDADVAAQNILRFKNGTSPNASYLANVSDATAVDPTHLQITLSQPDPALLNYLAQNAGAQESPAAFGTPDEQTTPIGSGPYVLDTDATVVGSTYVFTKNPDYWAPDEQHFDELTINVYDNIQTQVNAVQGGQVDGVNLIDNSANDQVESTGYQLVTHELDWAGLILFDRAGQLAPELGSVQVRQAIAHAVDRDAVLKAANNGLGTVTGQVFGEGNPAFDESLDDTYDYDPAAAKQLLAEAGYPDGFTLQMPQVQIGTTVVYDLLKQYLADVGITVEYTPLPLSQAIPDLLSAKYPASFFVLQQDPTAWQVAQFSIAQGATFNVFHQPDTTVAGLLQTIQTGSQADSDAAAQQLNQYVVDQAWFVPFYRNQGTFAASSDLEVTHQSDNAYPYLQNIQPKS</sequence>